<reference evidence="2 3" key="1">
    <citation type="submission" date="2019-02" db="EMBL/GenBank/DDBJ databases">
        <title>Deep-cultivation of Planctomycetes and their phenomic and genomic characterization uncovers novel biology.</title>
        <authorList>
            <person name="Wiegand S."/>
            <person name="Jogler M."/>
            <person name="Boedeker C."/>
            <person name="Pinto D."/>
            <person name="Vollmers J."/>
            <person name="Rivas-Marin E."/>
            <person name="Kohn T."/>
            <person name="Peeters S.H."/>
            <person name="Heuer A."/>
            <person name="Rast P."/>
            <person name="Oberbeckmann S."/>
            <person name="Bunk B."/>
            <person name="Jeske O."/>
            <person name="Meyerdierks A."/>
            <person name="Storesund J.E."/>
            <person name="Kallscheuer N."/>
            <person name="Luecker S."/>
            <person name="Lage O.M."/>
            <person name="Pohl T."/>
            <person name="Merkel B.J."/>
            <person name="Hornburger P."/>
            <person name="Mueller R.-W."/>
            <person name="Bruemmer F."/>
            <person name="Labrenz M."/>
            <person name="Spormann A.M."/>
            <person name="Op Den Camp H."/>
            <person name="Overmann J."/>
            <person name="Amann R."/>
            <person name="Jetten M.S.M."/>
            <person name="Mascher T."/>
            <person name="Medema M.H."/>
            <person name="Devos D.P."/>
            <person name="Kaster A.-K."/>
            <person name="Ovreas L."/>
            <person name="Rohde M."/>
            <person name="Galperin M.Y."/>
            <person name="Jogler C."/>
        </authorList>
    </citation>
    <scope>NUCLEOTIDE SEQUENCE [LARGE SCALE GENOMIC DNA]</scope>
    <source>
        <strain evidence="2 3">Pla52n</strain>
    </source>
</reference>
<name>A0A5C6AZD1_9BACT</name>
<dbReference type="InterPro" id="IPR024331">
    <property type="entry name" value="DUF3859"/>
</dbReference>
<gene>
    <name evidence="2" type="ORF">Pla52n_25430</name>
</gene>
<comment type="caution">
    <text evidence="2">The sequence shown here is derived from an EMBL/GenBank/DDBJ whole genome shotgun (WGS) entry which is preliminary data.</text>
</comment>
<dbReference type="OrthoDB" id="9789349at2"/>
<organism evidence="2 3">
    <name type="scientific">Stieleria varia</name>
    <dbReference type="NCBI Taxonomy" id="2528005"/>
    <lineage>
        <taxon>Bacteria</taxon>
        <taxon>Pseudomonadati</taxon>
        <taxon>Planctomycetota</taxon>
        <taxon>Planctomycetia</taxon>
        <taxon>Pirellulales</taxon>
        <taxon>Pirellulaceae</taxon>
        <taxon>Stieleria</taxon>
    </lineage>
</organism>
<evidence type="ECO:0000259" key="1">
    <source>
        <dbReference type="Pfam" id="PF12975"/>
    </source>
</evidence>
<sequence>MAKRKPETRVRSYGIYRNWDPGSKALPQFEELTTRVKAVIDVEFGLIVNIKNAKNAELFYCIDHPGILDDTGRRRPPFDGSVYVKTNDWDFYLGDTIWEPIADKLGDWRMTLELDGNLIADQTFHIFEKDC</sequence>
<dbReference type="Pfam" id="PF12975">
    <property type="entry name" value="DUF3859"/>
    <property type="match status" value="1"/>
</dbReference>
<evidence type="ECO:0000313" key="3">
    <source>
        <dbReference type="Proteomes" id="UP000320176"/>
    </source>
</evidence>
<protein>
    <recommendedName>
        <fullName evidence="1">DUF3859 domain-containing protein</fullName>
    </recommendedName>
</protein>
<evidence type="ECO:0000313" key="2">
    <source>
        <dbReference type="EMBL" id="TWU04502.1"/>
    </source>
</evidence>
<dbReference type="AlphaFoldDB" id="A0A5C6AZD1"/>
<accession>A0A5C6AZD1</accession>
<dbReference type="RefSeq" id="WP_146519916.1">
    <property type="nucleotide sequence ID" value="NZ_CP151726.1"/>
</dbReference>
<proteinExistence type="predicted"/>
<dbReference type="Gene3D" id="2.60.40.2390">
    <property type="match status" value="1"/>
</dbReference>
<dbReference type="EMBL" id="SJPN01000003">
    <property type="protein sequence ID" value="TWU04502.1"/>
    <property type="molecule type" value="Genomic_DNA"/>
</dbReference>
<dbReference type="Proteomes" id="UP000320176">
    <property type="component" value="Unassembled WGS sequence"/>
</dbReference>
<keyword evidence="3" id="KW-1185">Reference proteome</keyword>
<feature type="domain" description="DUF3859" evidence="1">
    <location>
        <begin position="5"/>
        <end position="125"/>
    </location>
</feature>